<evidence type="ECO:0000313" key="1">
    <source>
        <dbReference type="EMBL" id="KIZ01554.1"/>
    </source>
</evidence>
<keyword evidence="2" id="KW-1185">Reference proteome</keyword>
<protein>
    <recommendedName>
        <fullName evidence="3">Fe2OG dioxygenase domain-containing protein</fullName>
    </recommendedName>
</protein>
<dbReference type="AlphaFoldDB" id="A0A0D2L2S0"/>
<dbReference type="Proteomes" id="UP000054498">
    <property type="component" value="Unassembled WGS sequence"/>
</dbReference>
<sequence length="262" mass="29841">MPGAPSACWPAELLARQRRAVLLRAQKQQEQPRRIATRAPAAAAAAAAQLQQQQQQQQQQQWWGQARPQQYRKRPPAVVYLPNFLHHEDAQIVQAECRKMRNKLRPELNTVAVGRLGVYLPPSSRSVAILSSGEVAQALTQRLRSHARLFASDFPMELRAYQRGSHMPWHKDEQLFDTPQWECIYTVENSSDSVTQWRDDSGDEFEQRTDGNSLLAVLAEAWYHRVTPLKTGSRSIIKFAMTTTATQLPSFRANLDRQAYAP</sequence>
<organism evidence="1 2">
    <name type="scientific">Monoraphidium neglectum</name>
    <dbReference type="NCBI Taxonomy" id="145388"/>
    <lineage>
        <taxon>Eukaryota</taxon>
        <taxon>Viridiplantae</taxon>
        <taxon>Chlorophyta</taxon>
        <taxon>core chlorophytes</taxon>
        <taxon>Chlorophyceae</taxon>
        <taxon>CS clade</taxon>
        <taxon>Sphaeropleales</taxon>
        <taxon>Selenastraceae</taxon>
        <taxon>Monoraphidium</taxon>
    </lineage>
</organism>
<gene>
    <name evidence="1" type="ORF">MNEG_6405</name>
</gene>
<proteinExistence type="predicted"/>
<dbReference type="KEGG" id="mng:MNEG_6405"/>
<dbReference type="GeneID" id="25739281"/>
<accession>A0A0D2L2S0</accession>
<dbReference type="RefSeq" id="XP_013900573.1">
    <property type="nucleotide sequence ID" value="XM_014045119.1"/>
</dbReference>
<evidence type="ECO:0008006" key="3">
    <source>
        <dbReference type="Google" id="ProtNLM"/>
    </source>
</evidence>
<evidence type="ECO:0000313" key="2">
    <source>
        <dbReference type="Proteomes" id="UP000054498"/>
    </source>
</evidence>
<reference evidence="1 2" key="1">
    <citation type="journal article" date="2013" name="BMC Genomics">
        <title>Reconstruction of the lipid metabolism for the microalga Monoraphidium neglectum from its genome sequence reveals characteristics suitable for biofuel production.</title>
        <authorList>
            <person name="Bogen C."/>
            <person name="Al-Dilaimi A."/>
            <person name="Albersmeier A."/>
            <person name="Wichmann J."/>
            <person name="Grundmann M."/>
            <person name="Rupp O."/>
            <person name="Lauersen K.J."/>
            <person name="Blifernez-Klassen O."/>
            <person name="Kalinowski J."/>
            <person name="Goesmann A."/>
            <person name="Mussgnug J.H."/>
            <person name="Kruse O."/>
        </authorList>
    </citation>
    <scope>NUCLEOTIDE SEQUENCE [LARGE SCALE GENOMIC DNA]</scope>
    <source>
        <strain evidence="1 2">SAG 48.87</strain>
    </source>
</reference>
<dbReference type="EMBL" id="KK101255">
    <property type="protein sequence ID" value="KIZ01554.1"/>
    <property type="molecule type" value="Genomic_DNA"/>
</dbReference>
<dbReference type="OrthoDB" id="43521at2759"/>
<name>A0A0D2L2S0_9CHLO</name>